<evidence type="ECO:0000256" key="10">
    <source>
        <dbReference type="ARBA" id="ARBA00042508"/>
    </source>
</evidence>
<keyword evidence="6" id="KW-0539">Nucleus</keyword>
<dbReference type="GO" id="GO:0006400">
    <property type="term" value="P:tRNA modification"/>
    <property type="evidence" value="ECO:0007669"/>
    <property type="project" value="TreeGrafter"/>
</dbReference>
<dbReference type="PANTHER" id="PTHR15627">
    <property type="entry name" value="NATURAL KILLER CELL-SPECIFIC ANTIGEN KLIP1"/>
    <property type="match status" value="1"/>
</dbReference>
<comment type="similarity">
    <text evidence="8">Belongs to the TDD superfamily. DTWD1 family.</text>
</comment>
<name>A0A401PEC5_SCYTO</name>
<dbReference type="OMA" id="YWRPQRG"/>
<dbReference type="InterPro" id="IPR005636">
    <property type="entry name" value="DTW"/>
</dbReference>
<keyword evidence="5" id="KW-0819">tRNA processing</keyword>
<dbReference type="Proteomes" id="UP000288216">
    <property type="component" value="Unassembled WGS sequence"/>
</dbReference>
<dbReference type="STRING" id="75743.A0A401PEC5"/>
<evidence type="ECO:0000256" key="3">
    <source>
        <dbReference type="ARBA" id="ARBA00022679"/>
    </source>
</evidence>
<evidence type="ECO:0000256" key="11">
    <source>
        <dbReference type="ARBA" id="ARBA00048718"/>
    </source>
</evidence>
<dbReference type="PANTHER" id="PTHR15627:SF8">
    <property type="entry name" value="TRNA-URIDINE AMINOCARBOXYPROPYLTRANSFERASE 1"/>
    <property type="match status" value="1"/>
</dbReference>
<feature type="domain" description="DTW" evidence="13">
    <location>
        <begin position="65"/>
        <end position="297"/>
    </location>
</feature>
<accession>A0A401PEC5</accession>
<evidence type="ECO:0000313" key="14">
    <source>
        <dbReference type="EMBL" id="GCB71445.1"/>
    </source>
</evidence>
<dbReference type="Pfam" id="PF03942">
    <property type="entry name" value="DTW"/>
    <property type="match status" value="1"/>
</dbReference>
<keyword evidence="3" id="KW-0808">Transferase</keyword>
<evidence type="ECO:0000256" key="6">
    <source>
        <dbReference type="ARBA" id="ARBA00023242"/>
    </source>
</evidence>
<comment type="caution">
    <text evidence="14">The sequence shown here is derived from an EMBL/GenBank/DDBJ whole genome shotgun (WGS) entry which is preliminary data.</text>
</comment>
<dbReference type="SMART" id="SM01144">
    <property type="entry name" value="DTW"/>
    <property type="match status" value="1"/>
</dbReference>
<evidence type="ECO:0000256" key="4">
    <source>
        <dbReference type="ARBA" id="ARBA00022691"/>
    </source>
</evidence>
<reference evidence="14 15" key="1">
    <citation type="journal article" date="2018" name="Nat. Ecol. Evol.">
        <title>Shark genomes provide insights into elasmobranch evolution and the origin of vertebrates.</title>
        <authorList>
            <person name="Hara Y"/>
            <person name="Yamaguchi K"/>
            <person name="Onimaru K"/>
            <person name="Kadota M"/>
            <person name="Koyanagi M"/>
            <person name="Keeley SD"/>
            <person name="Tatsumi K"/>
            <person name="Tanaka K"/>
            <person name="Motone F"/>
            <person name="Kageyama Y"/>
            <person name="Nozu R"/>
            <person name="Adachi N"/>
            <person name="Nishimura O"/>
            <person name="Nakagawa R"/>
            <person name="Tanegashima C"/>
            <person name="Kiyatake I"/>
            <person name="Matsumoto R"/>
            <person name="Murakumo K"/>
            <person name="Nishida K"/>
            <person name="Terakita A"/>
            <person name="Kuratani S"/>
            <person name="Sato K"/>
            <person name="Hyodo S Kuraku.S."/>
        </authorList>
    </citation>
    <scope>NUCLEOTIDE SEQUENCE [LARGE SCALE GENOMIC DNA]</scope>
</reference>
<dbReference type="InterPro" id="IPR051521">
    <property type="entry name" value="tRNA_Mod/Golgi_Maint"/>
</dbReference>
<evidence type="ECO:0000313" key="15">
    <source>
        <dbReference type="Proteomes" id="UP000288216"/>
    </source>
</evidence>
<evidence type="ECO:0000256" key="7">
    <source>
        <dbReference type="ARBA" id="ARBA00037050"/>
    </source>
</evidence>
<sequence length="303" mass="34838">MSLSLEKTVRVEDTLCTDASKCEGSERLYAQPSEADKQEVSDSFKDLKLASQTILETLQQNDGVNSDEIPRVKLPLKIDIIKHPNETDGKSTAVHAKLLARDDVNIYTYPCMPEIDEEKHEVVVVFPGPKSVPLEDLPKHLSNIAVQKSVPTKPSKYADSLDESITLEGPERKRAKHDHNSLDARNPTEEQDAEELKIKMASLKRVIFIDSTWNQTNKIITDERLQELLHVELRTRKTCFWRRQKGKPDTYLATIEAIYYFLVDYHSLFLKENYNGEYDNLLFFYSFMYKLINKAKQAAGKRN</sequence>
<dbReference type="AlphaFoldDB" id="A0A401PEC5"/>
<evidence type="ECO:0000256" key="1">
    <source>
        <dbReference type="ARBA" id="ARBA00004123"/>
    </source>
</evidence>
<evidence type="ECO:0000259" key="13">
    <source>
        <dbReference type="SMART" id="SM01144"/>
    </source>
</evidence>
<organism evidence="14 15">
    <name type="scientific">Scyliorhinus torazame</name>
    <name type="common">Cloudy catshark</name>
    <name type="synonym">Catulus torazame</name>
    <dbReference type="NCBI Taxonomy" id="75743"/>
    <lineage>
        <taxon>Eukaryota</taxon>
        <taxon>Metazoa</taxon>
        <taxon>Chordata</taxon>
        <taxon>Craniata</taxon>
        <taxon>Vertebrata</taxon>
        <taxon>Chondrichthyes</taxon>
        <taxon>Elasmobranchii</taxon>
        <taxon>Galeomorphii</taxon>
        <taxon>Galeoidea</taxon>
        <taxon>Carcharhiniformes</taxon>
        <taxon>Scyliorhinidae</taxon>
        <taxon>Scyliorhinus</taxon>
    </lineage>
</organism>
<dbReference type="EMBL" id="BFAA01000359">
    <property type="protein sequence ID" value="GCB71445.1"/>
    <property type="molecule type" value="Genomic_DNA"/>
</dbReference>
<keyword evidence="4" id="KW-0949">S-adenosyl-L-methionine</keyword>
<evidence type="ECO:0000256" key="8">
    <source>
        <dbReference type="ARBA" id="ARBA00038290"/>
    </source>
</evidence>
<evidence type="ECO:0000256" key="2">
    <source>
        <dbReference type="ARBA" id="ARBA00012386"/>
    </source>
</evidence>
<evidence type="ECO:0000256" key="5">
    <source>
        <dbReference type="ARBA" id="ARBA00022694"/>
    </source>
</evidence>
<dbReference type="GO" id="GO:0005634">
    <property type="term" value="C:nucleus"/>
    <property type="evidence" value="ECO:0007669"/>
    <property type="project" value="UniProtKB-SubCell"/>
</dbReference>
<comment type="function">
    <text evidence="7">Catalyzes the formation of 3-(3-amino-3-carboxypropyl)uridine (acp3U) at position 20 in the D-loop of several cytoplasmic tRNAs (acp3U(20)).</text>
</comment>
<feature type="compositionally biased region" description="Basic and acidic residues" evidence="12">
    <location>
        <begin position="178"/>
        <end position="191"/>
    </location>
</feature>
<feature type="region of interest" description="Disordered" evidence="12">
    <location>
        <begin position="167"/>
        <end position="191"/>
    </location>
</feature>
<comment type="catalytic activity">
    <reaction evidence="11">
        <text>a uridine in tRNA + S-adenosyl-L-methionine = a 3-[(3S)-3-amino-3-carboxypropyl]uridine in tRNA + S-methyl-5'-thioadenosine + H(+)</text>
        <dbReference type="Rhea" id="RHEA:62432"/>
        <dbReference type="Rhea" id="RHEA-COMP:13339"/>
        <dbReference type="Rhea" id="RHEA-COMP:16092"/>
        <dbReference type="ChEBI" id="CHEBI:15378"/>
        <dbReference type="ChEBI" id="CHEBI:17509"/>
        <dbReference type="ChEBI" id="CHEBI:59789"/>
        <dbReference type="ChEBI" id="CHEBI:65315"/>
        <dbReference type="ChEBI" id="CHEBI:82930"/>
        <dbReference type="EC" id="2.5.1.25"/>
    </reaction>
</comment>
<keyword evidence="15" id="KW-1185">Reference proteome</keyword>
<evidence type="ECO:0000256" key="12">
    <source>
        <dbReference type="SAM" id="MobiDB-lite"/>
    </source>
</evidence>
<dbReference type="EC" id="2.5.1.25" evidence="2"/>
<comment type="subcellular location">
    <subcellularLocation>
        <location evidence="1">Nucleus</location>
    </subcellularLocation>
</comment>
<dbReference type="GO" id="GO:0016432">
    <property type="term" value="F:tRNA-uridine aminocarboxypropyltransferase activity"/>
    <property type="evidence" value="ECO:0007669"/>
    <property type="project" value="UniProtKB-EC"/>
</dbReference>
<proteinExistence type="inferred from homology"/>
<gene>
    <name evidence="14" type="ORF">scyTo_0001576</name>
</gene>
<dbReference type="OrthoDB" id="3173at2759"/>
<evidence type="ECO:0000256" key="9">
    <source>
        <dbReference type="ARBA" id="ARBA00039242"/>
    </source>
</evidence>
<protein>
    <recommendedName>
        <fullName evidence="9">tRNA-uridine aminocarboxypropyltransferase 1</fullName>
        <ecNumber evidence="2">2.5.1.25</ecNumber>
    </recommendedName>
    <alternativeName>
        <fullName evidence="10">DTW domain-containing protein 1</fullName>
    </alternativeName>
</protein>